<accession>X0ZKI4</accession>
<reference evidence="2" key="1">
    <citation type="journal article" date="2014" name="Front. Microbiol.">
        <title>High frequency of phylogenetically diverse reductive dehalogenase-homologous genes in deep subseafloor sedimentary metagenomes.</title>
        <authorList>
            <person name="Kawai M."/>
            <person name="Futagami T."/>
            <person name="Toyoda A."/>
            <person name="Takaki Y."/>
            <person name="Nishi S."/>
            <person name="Hori S."/>
            <person name="Arai W."/>
            <person name="Tsubouchi T."/>
            <person name="Morono Y."/>
            <person name="Uchiyama I."/>
            <person name="Ito T."/>
            <person name="Fujiyama A."/>
            <person name="Inagaki F."/>
            <person name="Takami H."/>
        </authorList>
    </citation>
    <scope>NUCLEOTIDE SEQUENCE</scope>
    <source>
        <strain evidence="2">Expedition CK06-06</strain>
    </source>
</reference>
<protein>
    <submittedName>
        <fullName evidence="2">Uncharacterized protein</fullName>
    </submittedName>
</protein>
<keyword evidence="1" id="KW-1133">Transmembrane helix</keyword>
<dbReference type="AlphaFoldDB" id="X0ZKI4"/>
<evidence type="ECO:0000256" key="1">
    <source>
        <dbReference type="SAM" id="Phobius"/>
    </source>
</evidence>
<comment type="caution">
    <text evidence="2">The sequence shown here is derived from an EMBL/GenBank/DDBJ whole genome shotgun (WGS) entry which is preliminary data.</text>
</comment>
<keyword evidence="1" id="KW-0812">Transmembrane</keyword>
<keyword evidence="1" id="KW-0472">Membrane</keyword>
<sequence length="59" mass="6561">MINSQKIKLALVEHMIWVIIIGVSIIFSLTISNFFTVKNFLFILYASSALGFLVLGGEV</sequence>
<evidence type="ECO:0000313" key="2">
    <source>
        <dbReference type="EMBL" id="GAG60863.1"/>
    </source>
</evidence>
<feature type="transmembrane region" description="Helical" evidence="1">
    <location>
        <begin position="12"/>
        <end position="34"/>
    </location>
</feature>
<feature type="transmembrane region" description="Helical" evidence="1">
    <location>
        <begin position="40"/>
        <end position="57"/>
    </location>
</feature>
<name>X0ZKI4_9ZZZZ</name>
<proteinExistence type="predicted"/>
<dbReference type="EMBL" id="BART01001032">
    <property type="protein sequence ID" value="GAG60863.1"/>
    <property type="molecule type" value="Genomic_DNA"/>
</dbReference>
<gene>
    <name evidence="2" type="ORF">S01H4_04002</name>
</gene>
<organism evidence="2">
    <name type="scientific">marine sediment metagenome</name>
    <dbReference type="NCBI Taxonomy" id="412755"/>
    <lineage>
        <taxon>unclassified sequences</taxon>
        <taxon>metagenomes</taxon>
        <taxon>ecological metagenomes</taxon>
    </lineage>
</organism>